<dbReference type="Proteomes" id="UP001229421">
    <property type="component" value="Unassembled WGS sequence"/>
</dbReference>
<evidence type="ECO:0000313" key="2">
    <source>
        <dbReference type="EMBL" id="KAK1415386.1"/>
    </source>
</evidence>
<evidence type="ECO:0000256" key="1">
    <source>
        <dbReference type="SAM" id="SignalP"/>
    </source>
</evidence>
<feature type="signal peptide" evidence="1">
    <location>
        <begin position="1"/>
        <end position="20"/>
    </location>
</feature>
<dbReference type="AlphaFoldDB" id="A0AAD8K5Q2"/>
<protein>
    <submittedName>
        <fullName evidence="2">Uncharacterized protein</fullName>
    </submittedName>
</protein>
<proteinExistence type="predicted"/>
<organism evidence="2 3">
    <name type="scientific">Tagetes erecta</name>
    <name type="common">African marigold</name>
    <dbReference type="NCBI Taxonomy" id="13708"/>
    <lineage>
        <taxon>Eukaryota</taxon>
        <taxon>Viridiplantae</taxon>
        <taxon>Streptophyta</taxon>
        <taxon>Embryophyta</taxon>
        <taxon>Tracheophyta</taxon>
        <taxon>Spermatophyta</taxon>
        <taxon>Magnoliopsida</taxon>
        <taxon>eudicotyledons</taxon>
        <taxon>Gunneridae</taxon>
        <taxon>Pentapetalae</taxon>
        <taxon>asterids</taxon>
        <taxon>campanulids</taxon>
        <taxon>Asterales</taxon>
        <taxon>Asteraceae</taxon>
        <taxon>Asteroideae</taxon>
        <taxon>Heliantheae alliance</taxon>
        <taxon>Tageteae</taxon>
        <taxon>Tagetes</taxon>
    </lineage>
</organism>
<accession>A0AAD8K5Q2</accession>
<gene>
    <name evidence="2" type="ORF">QVD17_31167</name>
</gene>
<evidence type="ECO:0000313" key="3">
    <source>
        <dbReference type="Proteomes" id="UP001229421"/>
    </source>
</evidence>
<feature type="chain" id="PRO_5041978932" evidence="1">
    <location>
        <begin position="21"/>
        <end position="240"/>
    </location>
</feature>
<keyword evidence="3" id="KW-1185">Reference proteome</keyword>
<name>A0AAD8K5Q2_TARER</name>
<sequence length="240" mass="26533">MVFFSLQWIIHLQLFSKIGWLDLQTKAALRDNSTGTKDHSVDGSNESTTVVSRVDGRNVNKCKGCIDELKKKNSDVLVDAKRAPFTIELLLVALVNGVGVVLEVSIPVIVELDASKRITTFSELNLEESYLYSPLWPSIEPTAPICFILTIAGKSVVYVGHKCRRLPPTAPHRHLRHLQPDCYLSVASFSSPSLCFLLSISLASDVQSLQRNTREACIDLHVAKDQSAIISCTTVHHILV</sequence>
<reference evidence="2" key="1">
    <citation type="journal article" date="2023" name="bioRxiv">
        <title>Improved chromosome-level genome assembly for marigold (Tagetes erecta).</title>
        <authorList>
            <person name="Jiang F."/>
            <person name="Yuan L."/>
            <person name="Wang S."/>
            <person name="Wang H."/>
            <person name="Xu D."/>
            <person name="Wang A."/>
            <person name="Fan W."/>
        </authorList>
    </citation>
    <scope>NUCLEOTIDE SEQUENCE</scope>
    <source>
        <strain evidence="2">WSJ</strain>
        <tissue evidence="2">Leaf</tissue>
    </source>
</reference>
<comment type="caution">
    <text evidence="2">The sequence shown here is derived from an EMBL/GenBank/DDBJ whole genome shotgun (WGS) entry which is preliminary data.</text>
</comment>
<keyword evidence="1" id="KW-0732">Signal</keyword>
<dbReference type="EMBL" id="JAUHHV010000008">
    <property type="protein sequence ID" value="KAK1415386.1"/>
    <property type="molecule type" value="Genomic_DNA"/>
</dbReference>